<dbReference type="RefSeq" id="WP_043586188.1">
    <property type="nucleotide sequence ID" value="NZ_CP083439.1"/>
</dbReference>
<keyword evidence="2" id="KW-0489">Methyltransferase</keyword>
<dbReference type="CDD" id="cd02440">
    <property type="entry name" value="AdoMet_MTases"/>
    <property type="match status" value="1"/>
</dbReference>
<dbReference type="SUPFAM" id="SSF53335">
    <property type="entry name" value="S-adenosyl-L-methionine-dependent methyltransferases"/>
    <property type="match status" value="1"/>
</dbReference>
<protein>
    <submittedName>
        <fullName evidence="2">Class I SAM-dependent methyltransferase</fullName>
    </submittedName>
</protein>
<evidence type="ECO:0000313" key="3">
    <source>
        <dbReference type="Proteomes" id="UP001649473"/>
    </source>
</evidence>
<evidence type="ECO:0000259" key="1">
    <source>
        <dbReference type="Pfam" id="PF13649"/>
    </source>
</evidence>
<organism evidence="2 3">
    <name type="scientific">Clavibacter seminis</name>
    <dbReference type="NCBI Taxonomy" id="2860285"/>
    <lineage>
        <taxon>Bacteria</taxon>
        <taxon>Bacillati</taxon>
        <taxon>Actinomycetota</taxon>
        <taxon>Actinomycetes</taxon>
        <taxon>Micrococcales</taxon>
        <taxon>Microbacteriaceae</taxon>
        <taxon>Clavibacter</taxon>
    </lineage>
</organism>
<dbReference type="Pfam" id="PF13649">
    <property type="entry name" value="Methyltransf_25"/>
    <property type="match status" value="1"/>
</dbReference>
<accession>A0ABY3TEW8</accession>
<dbReference type="Gene3D" id="3.40.50.150">
    <property type="entry name" value="Vaccinia Virus protein VP39"/>
    <property type="match status" value="1"/>
</dbReference>
<name>A0ABY3TEW8_9MICO</name>
<dbReference type="InterPro" id="IPR029063">
    <property type="entry name" value="SAM-dependent_MTases_sf"/>
</dbReference>
<keyword evidence="3" id="KW-1185">Reference proteome</keyword>
<sequence length="262" mass="28320">MTLDLQDYSPGAEFYDLVARRHTEALAGVLAEALAGAPAGAASRNYADDDPDADDAADPGTVVELGAGTGRVTRLLADLVPGAPILAAEPSPVMRAVLRSRVHEDPDLRSRVTIRPETAQELVLPERIRAVVLIGVAGHIGSDDRADLWRRCLERLVRGGVVVVDLMGTSARSLPPTRLLRERIGTQAYEWWTTAEPGRDGATRFTTRWLVLDGAKTVREVRGGYEWHSLDAETLAREAGRSWSLLRGGTEDAATEIAVLGR</sequence>
<reference evidence="3" key="1">
    <citation type="submission" date="2024-08" db="EMBL/GenBank/DDBJ databases">
        <title>Description of the novel species Clavibacter lycopersicum isolated from tomato seeds.</title>
        <authorList>
            <person name="Arizala E.D."/>
            <person name="Dobhal S."/>
            <person name="Alvarez A."/>
            <person name="Arif M."/>
        </authorList>
    </citation>
    <scope>NUCLEOTIDE SEQUENCE [LARGE SCALE GENOMIC DNA]</scope>
    <source>
        <strain evidence="3">A6099</strain>
    </source>
</reference>
<dbReference type="GO" id="GO:0008168">
    <property type="term" value="F:methyltransferase activity"/>
    <property type="evidence" value="ECO:0007669"/>
    <property type="project" value="UniProtKB-KW"/>
</dbReference>
<dbReference type="Proteomes" id="UP001649473">
    <property type="component" value="Chromosome"/>
</dbReference>
<proteinExistence type="predicted"/>
<evidence type="ECO:0000313" key="2">
    <source>
        <dbReference type="EMBL" id="UKF25381.1"/>
    </source>
</evidence>
<feature type="domain" description="Methyltransferase" evidence="1">
    <location>
        <begin position="62"/>
        <end position="160"/>
    </location>
</feature>
<dbReference type="GO" id="GO:0032259">
    <property type="term" value="P:methylation"/>
    <property type="evidence" value="ECO:0007669"/>
    <property type="project" value="UniProtKB-KW"/>
</dbReference>
<gene>
    <name evidence="2" type="ORF">KYT88_01395</name>
</gene>
<keyword evidence="2" id="KW-0808">Transferase</keyword>
<dbReference type="EMBL" id="CP083439">
    <property type="protein sequence ID" value="UKF25381.1"/>
    <property type="molecule type" value="Genomic_DNA"/>
</dbReference>
<dbReference type="InterPro" id="IPR041698">
    <property type="entry name" value="Methyltransf_25"/>
</dbReference>